<dbReference type="EMBL" id="CP159279">
    <property type="protein sequence ID" value="XCH13397.1"/>
    <property type="molecule type" value="Genomic_DNA"/>
</dbReference>
<dbReference type="Pfam" id="PF00248">
    <property type="entry name" value="Aldo_ket_red"/>
    <property type="match status" value="1"/>
</dbReference>
<comment type="similarity">
    <text evidence="1">Belongs to the aldo/keto reductase family.</text>
</comment>
<dbReference type="SUPFAM" id="SSF51430">
    <property type="entry name" value="NAD(P)-linked oxidoreductase"/>
    <property type="match status" value="1"/>
</dbReference>
<dbReference type="InterPro" id="IPR018170">
    <property type="entry name" value="Aldo/ket_reductase_CS"/>
</dbReference>
<dbReference type="FunFam" id="3.20.20.100:FF:000002">
    <property type="entry name" value="2,5-diketo-D-gluconic acid reductase A"/>
    <property type="match status" value="1"/>
</dbReference>
<feature type="binding site" evidence="5">
    <location>
        <position position="119"/>
    </location>
    <ligand>
        <name>substrate</name>
    </ligand>
</feature>
<reference evidence="8" key="1">
    <citation type="submission" date="2024-06" db="EMBL/GenBank/DDBJ databases">
        <title>Biodegradation of dimethachlon by Arthrobacter sp. K5: mechanistic insights and ecological implications.</title>
        <authorList>
            <person name="Hu S."/>
            <person name="Lu P."/>
        </authorList>
    </citation>
    <scope>NUCLEOTIDE SEQUENCE</scope>
    <source>
        <strain evidence="8">K5</strain>
    </source>
</reference>
<dbReference type="PANTHER" id="PTHR43827">
    <property type="entry name" value="2,5-DIKETO-D-GLUCONIC ACID REDUCTASE"/>
    <property type="match status" value="1"/>
</dbReference>
<name>A0AAU8EUU0_9MICC</name>
<dbReference type="InterPro" id="IPR020471">
    <property type="entry name" value="AKR"/>
</dbReference>
<evidence type="ECO:0000256" key="1">
    <source>
        <dbReference type="ARBA" id="ARBA00007905"/>
    </source>
</evidence>
<dbReference type="PIRSF" id="PIRSF000097">
    <property type="entry name" value="AKR"/>
    <property type="match status" value="1"/>
</dbReference>
<accession>A0AAU8EUU0</accession>
<evidence type="ECO:0000259" key="7">
    <source>
        <dbReference type="Pfam" id="PF00248"/>
    </source>
</evidence>
<dbReference type="InterPro" id="IPR023210">
    <property type="entry name" value="NADP_OxRdtase_dom"/>
</dbReference>
<evidence type="ECO:0000256" key="6">
    <source>
        <dbReference type="PIRSR" id="PIRSR000097-3"/>
    </source>
</evidence>
<feature type="domain" description="NADP-dependent oxidoreductase" evidence="7">
    <location>
        <begin position="28"/>
        <end position="271"/>
    </location>
</feature>
<evidence type="ECO:0000256" key="4">
    <source>
        <dbReference type="PIRSR" id="PIRSR000097-1"/>
    </source>
</evidence>
<evidence type="ECO:0000256" key="2">
    <source>
        <dbReference type="ARBA" id="ARBA00022857"/>
    </source>
</evidence>
<dbReference type="InterPro" id="IPR036812">
    <property type="entry name" value="NAD(P)_OxRdtase_dom_sf"/>
</dbReference>
<dbReference type="AlphaFoldDB" id="A0AAU8EUU0"/>
<proteinExistence type="inferred from homology"/>
<evidence type="ECO:0000256" key="3">
    <source>
        <dbReference type="ARBA" id="ARBA00023002"/>
    </source>
</evidence>
<dbReference type="PANTHER" id="PTHR43827:SF3">
    <property type="entry name" value="NADP-DEPENDENT OXIDOREDUCTASE DOMAIN-CONTAINING PROTEIN"/>
    <property type="match status" value="1"/>
</dbReference>
<protein>
    <submittedName>
        <fullName evidence="8">Aldo/keto reductase</fullName>
    </submittedName>
</protein>
<gene>
    <name evidence="8" type="ORF">ABRP34_10615</name>
</gene>
<keyword evidence="3" id="KW-0560">Oxidoreductase</keyword>
<feature type="active site" description="Proton donor" evidence="4">
    <location>
        <position position="61"/>
    </location>
</feature>
<evidence type="ECO:0000256" key="5">
    <source>
        <dbReference type="PIRSR" id="PIRSR000097-2"/>
    </source>
</evidence>
<dbReference type="PROSITE" id="PS00063">
    <property type="entry name" value="ALDOKETO_REDUCTASE_3"/>
    <property type="match status" value="1"/>
</dbReference>
<feature type="site" description="Lowers pKa of active site Tyr" evidence="6">
    <location>
        <position position="86"/>
    </location>
</feature>
<evidence type="ECO:0000313" key="8">
    <source>
        <dbReference type="EMBL" id="XCH13397.1"/>
    </source>
</evidence>
<organism evidence="8">
    <name type="scientific">Arthrobacter sp. K5</name>
    <dbReference type="NCBI Taxonomy" id="2839623"/>
    <lineage>
        <taxon>Bacteria</taxon>
        <taxon>Bacillati</taxon>
        <taxon>Actinomycetota</taxon>
        <taxon>Actinomycetes</taxon>
        <taxon>Micrococcales</taxon>
        <taxon>Micrococcaceae</taxon>
        <taxon>Arthrobacter</taxon>
    </lineage>
</organism>
<dbReference type="Gene3D" id="3.20.20.100">
    <property type="entry name" value="NADP-dependent oxidoreductase domain"/>
    <property type="match status" value="1"/>
</dbReference>
<dbReference type="RefSeq" id="WP_353713191.1">
    <property type="nucleotide sequence ID" value="NZ_CP159279.1"/>
</dbReference>
<dbReference type="PRINTS" id="PR00069">
    <property type="entry name" value="ALDKETRDTASE"/>
</dbReference>
<sequence>MSRATQERQEVQESTTAELAPGVVIPLIGLGTWPMTGGEAADAVARAITNGYRHIDTAENYGNEEAVGEGIRRSGVPRGDLFLTTKFNRQWHGKAGVREAFGAATRRLGTGYLDLFLIHWPNPAEGRFVEAAEGLTRLAEDGLIRCWGVSNFKPAHLRELQAAGLQSPINQVQIDPEHQQLDQLAFHRGHGIVTAAYSPLGRNGGFLSAPAVTGPAEAYGKTPAQVVLRWQVQSGRVAIPKSADDRRQRENLDVFGFALTEAEMAGIDALDTGAPPRLDSDEFGH</sequence>
<keyword evidence="2" id="KW-0521">NADP</keyword>
<dbReference type="PROSITE" id="PS00798">
    <property type="entry name" value="ALDOKETO_REDUCTASE_1"/>
    <property type="match status" value="1"/>
</dbReference>
<dbReference type="GO" id="GO:0016616">
    <property type="term" value="F:oxidoreductase activity, acting on the CH-OH group of donors, NAD or NADP as acceptor"/>
    <property type="evidence" value="ECO:0007669"/>
    <property type="project" value="UniProtKB-ARBA"/>
</dbReference>